<gene>
    <name evidence="1" type="ORF">GOBAR_AA29813</name>
</gene>
<evidence type="ECO:0000313" key="1">
    <source>
        <dbReference type="EMBL" id="PPR90869.1"/>
    </source>
</evidence>
<dbReference type="EMBL" id="KZ667483">
    <property type="protein sequence ID" value="PPR90869.1"/>
    <property type="molecule type" value="Genomic_DNA"/>
</dbReference>
<evidence type="ECO:0000313" key="2">
    <source>
        <dbReference type="Proteomes" id="UP000239757"/>
    </source>
</evidence>
<proteinExistence type="predicted"/>
<sequence>MIEDNLLQCTRIARLDERLEDGVAQGSSSFNGLADLVTKMEECMGGCDCIITKSNFVMAVMFCRCMQWRDQGVLLPEALKYKVFFSYSTALAFKIQQTQANVIILLLPSSGSVDILISLKGILYINGAFAGNSDDTIVVITKEDIATRWWFKVVHTVRMIKALDEIAFGEKEK</sequence>
<protein>
    <submittedName>
        <fullName evidence="1">Uncharacterized protein</fullName>
    </submittedName>
</protein>
<accession>A0A2P5WIF9</accession>
<dbReference type="AlphaFoldDB" id="A0A2P5WIF9"/>
<dbReference type="OrthoDB" id="10371056at2759"/>
<name>A0A2P5WIF9_GOSBA</name>
<organism evidence="1 2">
    <name type="scientific">Gossypium barbadense</name>
    <name type="common">Sea Island cotton</name>
    <name type="synonym">Hibiscus barbadensis</name>
    <dbReference type="NCBI Taxonomy" id="3634"/>
    <lineage>
        <taxon>Eukaryota</taxon>
        <taxon>Viridiplantae</taxon>
        <taxon>Streptophyta</taxon>
        <taxon>Embryophyta</taxon>
        <taxon>Tracheophyta</taxon>
        <taxon>Spermatophyta</taxon>
        <taxon>Magnoliopsida</taxon>
        <taxon>eudicotyledons</taxon>
        <taxon>Gunneridae</taxon>
        <taxon>Pentapetalae</taxon>
        <taxon>rosids</taxon>
        <taxon>malvids</taxon>
        <taxon>Malvales</taxon>
        <taxon>Malvaceae</taxon>
        <taxon>Malvoideae</taxon>
        <taxon>Gossypium</taxon>
    </lineage>
</organism>
<reference evidence="1 2" key="1">
    <citation type="submission" date="2015-01" db="EMBL/GenBank/DDBJ databases">
        <title>Genome of allotetraploid Gossypium barbadense reveals genomic plasticity and fiber elongation in cotton evolution.</title>
        <authorList>
            <person name="Chen X."/>
            <person name="Liu X."/>
            <person name="Zhao B."/>
            <person name="Zheng H."/>
            <person name="Hu Y."/>
            <person name="Lu G."/>
            <person name="Yang C."/>
            <person name="Chen J."/>
            <person name="Shan C."/>
            <person name="Zhang L."/>
            <person name="Zhou Y."/>
            <person name="Wang L."/>
            <person name="Guo W."/>
            <person name="Bai Y."/>
            <person name="Ruan J."/>
            <person name="Shangguan X."/>
            <person name="Mao Y."/>
            <person name="Jiang J."/>
            <person name="Zhu Y."/>
            <person name="Lei J."/>
            <person name="Kang H."/>
            <person name="Chen S."/>
            <person name="He X."/>
            <person name="Wang R."/>
            <person name="Wang Y."/>
            <person name="Chen J."/>
            <person name="Wang L."/>
            <person name="Yu S."/>
            <person name="Wang B."/>
            <person name="Wei J."/>
            <person name="Song S."/>
            <person name="Lu X."/>
            <person name="Gao Z."/>
            <person name="Gu W."/>
            <person name="Deng X."/>
            <person name="Ma D."/>
            <person name="Wang S."/>
            <person name="Liang W."/>
            <person name="Fang L."/>
            <person name="Cai C."/>
            <person name="Zhu X."/>
            <person name="Zhou B."/>
            <person name="Zhang Y."/>
            <person name="Chen Z."/>
            <person name="Xu S."/>
            <person name="Zhu R."/>
            <person name="Wang S."/>
            <person name="Zhang T."/>
            <person name="Zhao G."/>
        </authorList>
    </citation>
    <scope>NUCLEOTIDE SEQUENCE [LARGE SCALE GENOMIC DNA]</scope>
    <source>
        <strain evidence="2">cv. Xinhai21</strain>
        <tissue evidence="1">Leaf</tissue>
    </source>
</reference>
<dbReference type="Proteomes" id="UP000239757">
    <property type="component" value="Unassembled WGS sequence"/>
</dbReference>